<sequence length="247" mass="27642">MRKTTLALALLASMPAFAQSPIQWWDASATLLHGEEYDLAPSHRQTTVTLETAGGWTYGDWFAFYDMIDFNGTSESATYGEISPRFSFGKIFGKELAAGPVTDLSLALTQEFGRGPVEALLYGVGVDLKVPGFTYLQLNTYKRDPQSGNNLSEGWQLTPVYRFDIPVGNAALVVDGFIDWVFSSDNAAYEENLHINPQIKYDLGRSLFGESKANSLFIGIEYDYWQNKYGVKDIDQSTYSFIVKYHL</sequence>
<dbReference type="Gene3D" id="2.40.230.20">
    <property type="entry name" value="Nucleoside-specific channel-forming protein, Tsx-like"/>
    <property type="match status" value="1"/>
</dbReference>
<dbReference type="GO" id="GO:0009279">
    <property type="term" value="C:cell outer membrane"/>
    <property type="evidence" value="ECO:0007669"/>
    <property type="project" value="InterPro"/>
</dbReference>
<dbReference type="Proteomes" id="UP000305674">
    <property type="component" value="Unassembled WGS sequence"/>
</dbReference>
<keyword evidence="4" id="KW-1185">Reference proteome</keyword>
<evidence type="ECO:0000313" key="3">
    <source>
        <dbReference type="EMBL" id="TKB49881.1"/>
    </source>
</evidence>
<dbReference type="Pfam" id="PF03502">
    <property type="entry name" value="Channel_Tsx"/>
    <property type="match status" value="1"/>
</dbReference>
<dbReference type="EMBL" id="SWCI01000003">
    <property type="protein sequence ID" value="TKB49881.1"/>
    <property type="molecule type" value="Genomic_DNA"/>
</dbReference>
<evidence type="ECO:0000313" key="4">
    <source>
        <dbReference type="Proteomes" id="UP000305674"/>
    </source>
</evidence>
<accession>A0A4U1BFI9</accession>
<comment type="similarity">
    <text evidence="1">Belongs to the nucleoside-specific channel-forming outer membrane porin (Tsx) (TC 1.B.10) family.</text>
</comment>
<evidence type="ECO:0000256" key="2">
    <source>
        <dbReference type="SAM" id="SignalP"/>
    </source>
</evidence>
<protein>
    <submittedName>
        <fullName evidence="3">Ion channel protein Tsx</fullName>
    </submittedName>
</protein>
<proteinExistence type="inferred from homology"/>
<dbReference type="InterPro" id="IPR036777">
    <property type="entry name" value="Channel_Tsx-like_sf"/>
</dbReference>
<organism evidence="3 4">
    <name type="scientific">Ferrimonas sediminicola</name>
    <dbReference type="NCBI Taxonomy" id="2569538"/>
    <lineage>
        <taxon>Bacteria</taxon>
        <taxon>Pseudomonadati</taxon>
        <taxon>Pseudomonadota</taxon>
        <taxon>Gammaproteobacteria</taxon>
        <taxon>Alteromonadales</taxon>
        <taxon>Ferrimonadaceae</taxon>
        <taxon>Ferrimonas</taxon>
    </lineage>
</organism>
<feature type="chain" id="PRO_5020937157" evidence="2">
    <location>
        <begin position="19"/>
        <end position="247"/>
    </location>
</feature>
<feature type="signal peptide" evidence="2">
    <location>
        <begin position="1"/>
        <end position="18"/>
    </location>
</feature>
<dbReference type="AlphaFoldDB" id="A0A4U1BFI9"/>
<evidence type="ECO:0000256" key="1">
    <source>
        <dbReference type="ARBA" id="ARBA00008728"/>
    </source>
</evidence>
<keyword evidence="2" id="KW-0732">Signal</keyword>
<dbReference type="OrthoDB" id="104801at2"/>
<dbReference type="InterPro" id="IPR018013">
    <property type="entry name" value="Channel_Tsx-like"/>
</dbReference>
<name>A0A4U1BFI9_9GAMM</name>
<dbReference type="RefSeq" id="WP_136852430.1">
    <property type="nucleotide sequence ID" value="NZ_SWCI01000003.1"/>
</dbReference>
<gene>
    <name evidence="3" type="ORF">FCL40_06930</name>
</gene>
<dbReference type="SUPFAM" id="SSF111364">
    <property type="entry name" value="Tsx-like channel"/>
    <property type="match status" value="1"/>
</dbReference>
<reference evidence="3 4" key="1">
    <citation type="submission" date="2019-04" db="EMBL/GenBank/DDBJ databases">
        <authorList>
            <person name="Hwang J.C."/>
        </authorList>
    </citation>
    <scope>NUCLEOTIDE SEQUENCE [LARGE SCALE GENOMIC DNA]</scope>
    <source>
        <strain evidence="3 4">IMCC35001</strain>
    </source>
</reference>
<comment type="caution">
    <text evidence="3">The sequence shown here is derived from an EMBL/GenBank/DDBJ whole genome shotgun (WGS) entry which is preliminary data.</text>
</comment>